<keyword evidence="3" id="KW-0479">Metal-binding</keyword>
<feature type="domain" description="C2H2-type" evidence="13">
    <location>
        <begin position="490"/>
        <end position="517"/>
    </location>
</feature>
<evidence type="ECO:0000256" key="9">
    <source>
        <dbReference type="ARBA" id="ARBA00023163"/>
    </source>
</evidence>
<feature type="compositionally biased region" description="Polar residues" evidence="12">
    <location>
        <begin position="1499"/>
        <end position="1513"/>
    </location>
</feature>
<dbReference type="FunFam" id="3.30.160.60:FF:000145">
    <property type="entry name" value="Zinc finger protein 574"/>
    <property type="match status" value="1"/>
</dbReference>
<dbReference type="EMBL" id="CM014097">
    <property type="protein sequence ID" value="TKS89272.1"/>
    <property type="molecule type" value="Genomic_DNA"/>
</dbReference>
<dbReference type="Pfam" id="PF13912">
    <property type="entry name" value="zf-C2H2_6"/>
    <property type="match status" value="1"/>
</dbReference>
<dbReference type="FunFam" id="3.30.160.60:FF:001290">
    <property type="entry name" value="Zinc finger 45-like"/>
    <property type="match status" value="1"/>
</dbReference>
<dbReference type="PANTHER" id="PTHR24376:SF243">
    <property type="entry name" value="C2H2-TYPE DOMAIN-CONTAINING PROTEIN"/>
    <property type="match status" value="1"/>
</dbReference>
<evidence type="ECO:0000256" key="11">
    <source>
        <dbReference type="PROSITE-ProRule" id="PRU00042"/>
    </source>
</evidence>
<feature type="domain" description="C2H2-type" evidence="13">
    <location>
        <begin position="626"/>
        <end position="653"/>
    </location>
</feature>
<keyword evidence="10" id="KW-0539">Nucleus</keyword>
<dbReference type="GO" id="GO:0000978">
    <property type="term" value="F:RNA polymerase II cis-regulatory region sequence-specific DNA binding"/>
    <property type="evidence" value="ECO:0007669"/>
    <property type="project" value="TreeGrafter"/>
</dbReference>
<feature type="compositionally biased region" description="Acidic residues" evidence="12">
    <location>
        <begin position="940"/>
        <end position="953"/>
    </location>
</feature>
<evidence type="ECO:0000256" key="4">
    <source>
        <dbReference type="ARBA" id="ARBA00022737"/>
    </source>
</evidence>
<protein>
    <submittedName>
        <fullName evidence="14">Dynein intermediate chain 2, axonemal</fullName>
    </submittedName>
</protein>
<evidence type="ECO:0000256" key="1">
    <source>
        <dbReference type="ARBA" id="ARBA00004123"/>
    </source>
</evidence>
<feature type="domain" description="C2H2-type" evidence="13">
    <location>
        <begin position="306"/>
        <end position="333"/>
    </location>
</feature>
<evidence type="ECO:0000256" key="3">
    <source>
        <dbReference type="ARBA" id="ARBA00022723"/>
    </source>
</evidence>
<feature type="domain" description="C2H2-type" evidence="13">
    <location>
        <begin position="970"/>
        <end position="997"/>
    </location>
</feature>
<feature type="region of interest" description="Disordered" evidence="12">
    <location>
        <begin position="1486"/>
        <end position="1548"/>
    </location>
</feature>
<name>A0A4V6ATZ2_COLLU</name>
<organism evidence="14 15">
    <name type="scientific">Collichthys lucidus</name>
    <name type="common">Big head croaker</name>
    <name type="synonym">Sciaena lucida</name>
    <dbReference type="NCBI Taxonomy" id="240159"/>
    <lineage>
        <taxon>Eukaryota</taxon>
        <taxon>Metazoa</taxon>
        <taxon>Chordata</taxon>
        <taxon>Craniata</taxon>
        <taxon>Vertebrata</taxon>
        <taxon>Euteleostomi</taxon>
        <taxon>Actinopterygii</taxon>
        <taxon>Neopterygii</taxon>
        <taxon>Teleostei</taxon>
        <taxon>Neoteleostei</taxon>
        <taxon>Acanthomorphata</taxon>
        <taxon>Eupercaria</taxon>
        <taxon>Sciaenidae</taxon>
        <taxon>Collichthys</taxon>
    </lineage>
</organism>
<dbReference type="SUPFAM" id="SSF57667">
    <property type="entry name" value="beta-beta-alpha zinc fingers"/>
    <property type="match status" value="9"/>
</dbReference>
<feature type="domain" description="C2H2-type" evidence="13">
    <location>
        <begin position="570"/>
        <end position="597"/>
    </location>
</feature>
<feature type="region of interest" description="Disordered" evidence="12">
    <location>
        <begin position="786"/>
        <end position="972"/>
    </location>
</feature>
<dbReference type="InterPro" id="IPR001680">
    <property type="entry name" value="WD40_rpt"/>
</dbReference>
<comment type="similarity">
    <text evidence="2">Belongs to the krueppel C2H2-type zinc-finger protein family.</text>
</comment>
<feature type="compositionally biased region" description="Basic and acidic residues" evidence="12">
    <location>
        <begin position="886"/>
        <end position="900"/>
    </location>
</feature>
<evidence type="ECO:0000313" key="14">
    <source>
        <dbReference type="EMBL" id="TKS89272.1"/>
    </source>
</evidence>
<comment type="subcellular location">
    <subcellularLocation>
        <location evidence="1">Nucleus</location>
    </subcellularLocation>
</comment>
<sequence length="1548" mass="175550">MSELPNLTGSFKLRLLTATRRDLIGHFDALISGYETELERQQRLLDQLTKPGNRLRTPEFPSERLDLPDWFRRRLLTAARGDLIGHVDAALRGHVDAVQRRQKLLDALLKPEQLKAGQEEVPPSLGQEGPTEPAHIKEDEEEWSSTEQLQGLSEVKEEDEEKPGNHGEDCGGAEPDRTSDPEPDRTSDPDCCSGTDDCDDAEWTGGALTYHMTTHTGAKPLGCNDCGKRFRGTSQLRVHACVRPLSRSTLSCPECDATFPNNYRLMTHARMHRGKKLFTCTICGKKRQFSSHLEIHMRTHTGEKPYSCSVCGKRFSQRGILTQHMAVHSEVKPFECPVCGRRFFWQFQIKKHKCLGESMQQRLMSFNGSEPAENLKPGVGEETELSFVNDDVDFWRETRQHQSRFTYQRNKKVCVKTGEKPSSCSSDTKKTEPRSADSINIDLCRQTRQCLSAANYLQPEEVSDRKLLSSSGDRHALQMLTKCPAGQRALSCLFCGKGFTSGGSLTRHLCVHVGEKLLSCIVCDKTFSSESELMNHECVGDVLQRHHKQTERKGVGRKHHIRVHAAEKALSCSLCGETFVRPDSLSDHMTSHTGEKTFSCSVCNSGFTDSESLIKHMRIHTRQTQFSCSVCGKEFAWRRSLTKHMEAHARPKPLSCPVCGKQFPWRRDLTKHMVVHAKASMYRCTACHRRFAHFYQLNYHQCAGPAPQLHPSEEDREAEPLIADGDNCGGPEPAGNPDHRLTADTDGEPETDDSDDDWTESRPQPGLNVTDTDQNYQHCLKIQTRNHTGDVPEPGSLGQHRVVHEPAEPPHIKEEPAEPPHIKEEPAEPPHIKKEPEEVRISQEEVTSPPVPVKTEDDDEEEEKPQSSQLHHMETEADGEVCGGPEPDRTSDPEPDRTSDPDTDDSVDSDFWKETRQRPSGLKSVTEDESVSNTLSCSDEASDGEDDEDGEDGDFWKDDRKPEDTSRKPHSCSECGKRFVHVHHMKNHMKSHGGKRAAFFCSVCGQECLYRSHLKIHMRTHTGEKPFVCPVCGKKYAHKASMQSHMSVHTVDKQYSCSACDRSFAWYTELKTMCAVQLLRVSVHERISAAAEDFLLRVETAGEAAELPALRALLTERLTAAAEEIVGLLEETVAEYEDRVERSEREICRQRRLLEAVLKPEVKLHRAENPNRPEMALKPASPLICLDYNPKDSHTLVGGLLQRADRWVQIQTDRQVLWWDVRRLSEPTERLVLDPSREGNLDRALGAISLEFESTMPTKFMVGTEQGVVVSCNRKAKTPAEKIVCTYDGHHGPVYALQRNPFFPKNFLTVGDWTARIWSEDIKESSIMWTRYQMSYLTDACWSPVRPSVFFTVKMDGMLDVWDILFKQNDPTLSLKVCDEALYSLRVHDNGRLVACGSQQGGATLLEICSGLSTLQKNEKSLLAAMFERETKREKILEARQREIRLKERSRSEQSRDEDGGRDDGDDSPDQLIARAEKDFYSVVETELRRRRDQEDQTNRMPSQQLLLRNQEVQPKPWDQNRDQNQNQEQPELPHDKQEQDGEQLVYK</sequence>
<gene>
    <name evidence="14" type="ORF">D9C73_022297</name>
</gene>
<dbReference type="Gene3D" id="3.30.160.60">
    <property type="entry name" value="Classic Zinc Finger"/>
    <property type="match status" value="12"/>
</dbReference>
<accession>A0A4V6ATZ2</accession>
<dbReference type="STRING" id="240159.A0A4V6ATZ2"/>
<evidence type="ECO:0000256" key="7">
    <source>
        <dbReference type="ARBA" id="ARBA00023015"/>
    </source>
</evidence>
<dbReference type="GO" id="GO:0001228">
    <property type="term" value="F:DNA-binding transcription activator activity, RNA polymerase II-specific"/>
    <property type="evidence" value="ECO:0007669"/>
    <property type="project" value="TreeGrafter"/>
</dbReference>
<dbReference type="FunFam" id="3.30.160.60:FF:000446">
    <property type="entry name" value="Zinc finger protein"/>
    <property type="match status" value="1"/>
</dbReference>
<feature type="domain" description="C2H2-type" evidence="13">
    <location>
        <begin position="999"/>
        <end position="1026"/>
    </location>
</feature>
<feature type="region of interest" description="Disordered" evidence="12">
    <location>
        <begin position="1446"/>
        <end position="1470"/>
    </location>
</feature>
<keyword evidence="9" id="KW-0804">Transcription</keyword>
<evidence type="ECO:0000256" key="12">
    <source>
        <dbReference type="SAM" id="MobiDB-lite"/>
    </source>
</evidence>
<feature type="domain" description="C2H2-type" evidence="13">
    <location>
        <begin position="654"/>
        <end position="681"/>
    </location>
</feature>
<evidence type="ECO:0000256" key="10">
    <source>
        <dbReference type="ARBA" id="ARBA00023242"/>
    </source>
</evidence>
<feature type="region of interest" description="Disordered" evidence="12">
    <location>
        <begin position="706"/>
        <end position="773"/>
    </location>
</feature>
<dbReference type="GO" id="GO:0008270">
    <property type="term" value="F:zinc ion binding"/>
    <property type="evidence" value="ECO:0007669"/>
    <property type="project" value="UniProtKB-KW"/>
</dbReference>
<dbReference type="FunFam" id="2.130.10.10:FF:001723">
    <property type="entry name" value="Dynein intermediate chain 3, ciliary"/>
    <property type="match status" value="1"/>
</dbReference>
<dbReference type="PROSITE" id="PS50157">
    <property type="entry name" value="ZINC_FINGER_C2H2_2"/>
    <property type="match status" value="14"/>
</dbReference>
<feature type="compositionally biased region" description="Basic and acidic residues" evidence="12">
    <location>
        <begin position="802"/>
        <end position="843"/>
    </location>
</feature>
<evidence type="ECO:0000313" key="15">
    <source>
        <dbReference type="Proteomes" id="UP000298787"/>
    </source>
</evidence>
<keyword evidence="5 11" id="KW-0863">Zinc-finger</keyword>
<feature type="domain" description="C2H2-type" evidence="13">
    <location>
        <begin position="278"/>
        <end position="305"/>
    </location>
</feature>
<evidence type="ECO:0000256" key="8">
    <source>
        <dbReference type="ARBA" id="ARBA00023125"/>
    </source>
</evidence>
<feature type="domain" description="C2H2-type" evidence="13">
    <location>
        <begin position="682"/>
        <end position="715"/>
    </location>
</feature>
<feature type="compositionally biased region" description="Basic and acidic residues" evidence="12">
    <location>
        <begin position="954"/>
        <end position="967"/>
    </location>
</feature>
<feature type="domain" description="C2H2-type" evidence="13">
    <location>
        <begin position="598"/>
        <end position="625"/>
    </location>
</feature>
<keyword evidence="4" id="KW-0677">Repeat</keyword>
<evidence type="ECO:0000256" key="6">
    <source>
        <dbReference type="ARBA" id="ARBA00022833"/>
    </source>
</evidence>
<dbReference type="Gene3D" id="2.130.10.10">
    <property type="entry name" value="YVTN repeat-like/Quinoprotein amine dehydrogenase"/>
    <property type="match status" value="1"/>
</dbReference>
<feature type="compositionally biased region" description="Basic and acidic residues" evidence="12">
    <location>
        <begin position="162"/>
        <end position="188"/>
    </location>
</feature>
<feature type="domain" description="C2H2-type" evidence="13">
    <location>
        <begin position="190"/>
        <end position="220"/>
    </location>
</feature>
<keyword evidence="6" id="KW-0862">Zinc</keyword>
<evidence type="ECO:0000256" key="2">
    <source>
        <dbReference type="ARBA" id="ARBA00006991"/>
    </source>
</evidence>
<dbReference type="FunFam" id="3.30.160.60:FF:000264">
    <property type="entry name" value="Zinc finger protein 236"/>
    <property type="match status" value="1"/>
</dbReference>
<feature type="compositionally biased region" description="Acidic residues" evidence="12">
    <location>
        <begin position="745"/>
        <end position="758"/>
    </location>
</feature>
<dbReference type="SUPFAM" id="SSF50978">
    <property type="entry name" value="WD40 repeat-like"/>
    <property type="match status" value="1"/>
</dbReference>
<dbReference type="InterPro" id="IPR036236">
    <property type="entry name" value="Znf_C2H2_sf"/>
</dbReference>
<dbReference type="Pfam" id="PF00096">
    <property type="entry name" value="zf-C2H2"/>
    <property type="match status" value="6"/>
</dbReference>
<feature type="compositionally biased region" description="Basic and acidic residues" evidence="12">
    <location>
        <begin position="1486"/>
        <end position="1498"/>
    </location>
</feature>
<feature type="domain" description="C2H2-type" evidence="13">
    <location>
        <begin position="221"/>
        <end position="248"/>
    </location>
</feature>
<dbReference type="InterPro" id="IPR036322">
    <property type="entry name" value="WD40_repeat_dom_sf"/>
</dbReference>
<feature type="domain" description="C2H2-type" evidence="13">
    <location>
        <begin position="1027"/>
        <end position="1054"/>
    </location>
</feature>
<reference evidence="14 15" key="1">
    <citation type="submission" date="2019-01" db="EMBL/GenBank/DDBJ databases">
        <title>Genome Assembly of Collichthys lucidus.</title>
        <authorList>
            <person name="Cai M."/>
            <person name="Xiao S."/>
        </authorList>
    </citation>
    <scope>NUCLEOTIDE SEQUENCE [LARGE SCALE GENOMIC DNA]</scope>
    <source>
        <strain evidence="14">JT15FE1705JMU</strain>
        <tissue evidence="14">Muscle</tissue>
    </source>
</reference>
<dbReference type="FunFam" id="3.30.160.60:FF:000557">
    <property type="entry name" value="zinc finger and SCAN domain-containing protein 29"/>
    <property type="match status" value="1"/>
</dbReference>
<keyword evidence="8" id="KW-0238">DNA-binding</keyword>
<feature type="region of interest" description="Disordered" evidence="12">
    <location>
        <begin position="114"/>
        <end position="192"/>
    </location>
</feature>
<keyword evidence="15" id="KW-1185">Reference proteome</keyword>
<dbReference type="PANTHER" id="PTHR24376">
    <property type="entry name" value="ZINC FINGER PROTEIN"/>
    <property type="match status" value="1"/>
</dbReference>
<evidence type="ECO:0000256" key="5">
    <source>
        <dbReference type="ARBA" id="ARBA00022771"/>
    </source>
</evidence>
<dbReference type="PROSITE" id="PS00028">
    <property type="entry name" value="ZINC_FINGER_C2H2_1"/>
    <property type="match status" value="10"/>
</dbReference>
<dbReference type="FunFam" id="3.30.160.60:FF:001370">
    <property type="entry name" value="Zinc finger protein"/>
    <property type="match status" value="1"/>
</dbReference>
<dbReference type="SMART" id="SM00355">
    <property type="entry name" value="ZnF_C2H2"/>
    <property type="match status" value="15"/>
</dbReference>
<feature type="compositionally biased region" description="Basic and acidic residues" evidence="12">
    <location>
        <begin position="1446"/>
        <end position="1463"/>
    </location>
</feature>
<dbReference type="InterPro" id="IPR015943">
    <property type="entry name" value="WD40/YVTN_repeat-like_dom_sf"/>
</dbReference>
<keyword evidence="7" id="KW-0805">Transcription regulation</keyword>
<proteinExistence type="inferred from homology"/>
<feature type="domain" description="C2H2-type" evidence="13">
    <location>
        <begin position="250"/>
        <end position="277"/>
    </location>
</feature>
<dbReference type="InterPro" id="IPR013087">
    <property type="entry name" value="Znf_C2H2_type"/>
</dbReference>
<evidence type="ECO:0000259" key="13">
    <source>
        <dbReference type="PROSITE" id="PS50157"/>
    </source>
</evidence>
<dbReference type="Proteomes" id="UP000298787">
    <property type="component" value="Chromosome 20"/>
</dbReference>
<dbReference type="SMART" id="SM00320">
    <property type="entry name" value="WD40"/>
    <property type="match status" value="3"/>
</dbReference>
<dbReference type="GO" id="GO:0005634">
    <property type="term" value="C:nucleus"/>
    <property type="evidence" value="ECO:0007669"/>
    <property type="project" value="UniProtKB-SubCell"/>
</dbReference>